<keyword evidence="5" id="KW-0862">Zinc</keyword>
<dbReference type="CDD" id="cd15489">
    <property type="entry name" value="PHD_SF"/>
    <property type="match status" value="1"/>
</dbReference>
<gene>
    <name evidence="13" type="ORF">CJN711_LOCUS29595</name>
</gene>
<reference evidence="13" key="1">
    <citation type="submission" date="2021-02" db="EMBL/GenBank/DDBJ databases">
        <authorList>
            <person name="Nowell W R."/>
        </authorList>
    </citation>
    <scope>NUCLEOTIDE SEQUENCE</scope>
</reference>
<dbReference type="GO" id="GO:0003713">
    <property type="term" value="F:transcription coactivator activity"/>
    <property type="evidence" value="ECO:0007669"/>
    <property type="project" value="TreeGrafter"/>
</dbReference>
<feature type="compositionally biased region" description="Polar residues" evidence="10">
    <location>
        <begin position="1715"/>
        <end position="1729"/>
    </location>
</feature>
<dbReference type="GO" id="GO:0044666">
    <property type="term" value="C:MLL3/4 complex"/>
    <property type="evidence" value="ECO:0007669"/>
    <property type="project" value="TreeGrafter"/>
</dbReference>
<feature type="region of interest" description="Disordered" evidence="10">
    <location>
        <begin position="344"/>
        <end position="428"/>
    </location>
</feature>
<feature type="domain" description="PHD-type" evidence="11">
    <location>
        <begin position="181"/>
        <end position="231"/>
    </location>
</feature>
<dbReference type="Gene3D" id="3.30.40.10">
    <property type="entry name" value="Zinc/RING finger domain, C3HC4 (zinc finger)"/>
    <property type="match status" value="5"/>
</dbReference>
<evidence type="ECO:0000256" key="1">
    <source>
        <dbReference type="ARBA" id="ARBA00004123"/>
    </source>
</evidence>
<dbReference type="FunFam" id="3.30.40.10:FF:000852">
    <property type="entry name" value="Histone-lysine N-methyltransferase 2C"/>
    <property type="match status" value="1"/>
</dbReference>
<feature type="compositionally biased region" description="Low complexity" evidence="10">
    <location>
        <begin position="1544"/>
        <end position="1560"/>
    </location>
</feature>
<dbReference type="PANTHER" id="PTHR45888">
    <property type="entry name" value="HL01030P-RELATED"/>
    <property type="match status" value="1"/>
</dbReference>
<comment type="subcellular location">
    <subcellularLocation>
        <location evidence="1">Nucleus</location>
    </subcellularLocation>
</comment>
<feature type="domain" description="PHD-type" evidence="11">
    <location>
        <begin position="228"/>
        <end position="276"/>
    </location>
</feature>
<dbReference type="InterPro" id="IPR001841">
    <property type="entry name" value="Znf_RING"/>
</dbReference>
<keyword evidence="8" id="KW-0539">Nucleus</keyword>
<dbReference type="Proteomes" id="UP000663855">
    <property type="component" value="Unassembled WGS sequence"/>
</dbReference>
<dbReference type="PROSITE" id="PS51805">
    <property type="entry name" value="EPHD"/>
    <property type="match status" value="1"/>
</dbReference>
<feature type="region of interest" description="Disordered" evidence="10">
    <location>
        <begin position="959"/>
        <end position="1002"/>
    </location>
</feature>
<feature type="compositionally biased region" description="Low complexity" evidence="10">
    <location>
        <begin position="1735"/>
        <end position="1753"/>
    </location>
</feature>
<dbReference type="InterPro" id="IPR019787">
    <property type="entry name" value="Znf_PHD-finger"/>
</dbReference>
<feature type="compositionally biased region" description="Low complexity" evidence="10">
    <location>
        <begin position="2338"/>
        <end position="2348"/>
    </location>
</feature>
<feature type="compositionally biased region" description="Low complexity" evidence="10">
    <location>
        <begin position="1444"/>
        <end position="1464"/>
    </location>
</feature>
<feature type="domain" description="PHD-type" evidence="12">
    <location>
        <begin position="68"/>
        <end position="171"/>
    </location>
</feature>
<feature type="compositionally biased region" description="Low complexity" evidence="10">
    <location>
        <begin position="1630"/>
        <end position="1646"/>
    </location>
</feature>
<proteinExistence type="predicted"/>
<feature type="compositionally biased region" description="Polar residues" evidence="10">
    <location>
        <begin position="517"/>
        <end position="528"/>
    </location>
</feature>
<feature type="compositionally biased region" description="Polar residues" evidence="10">
    <location>
        <begin position="1823"/>
        <end position="1833"/>
    </location>
</feature>
<dbReference type="CDD" id="cd15513">
    <property type="entry name" value="PHD5_KMT2C_like"/>
    <property type="match status" value="1"/>
</dbReference>
<feature type="compositionally biased region" description="Low complexity" evidence="10">
    <location>
        <begin position="1409"/>
        <end position="1420"/>
    </location>
</feature>
<dbReference type="InterPro" id="IPR034732">
    <property type="entry name" value="EPHD"/>
</dbReference>
<feature type="region of interest" description="Disordered" evidence="10">
    <location>
        <begin position="802"/>
        <end position="825"/>
    </location>
</feature>
<feature type="domain" description="PHD-type" evidence="11">
    <location>
        <begin position="664"/>
        <end position="714"/>
    </location>
</feature>
<feature type="compositionally biased region" description="Polar residues" evidence="10">
    <location>
        <begin position="1666"/>
        <end position="1680"/>
    </location>
</feature>
<feature type="region of interest" description="Disordered" evidence="10">
    <location>
        <begin position="2113"/>
        <end position="2147"/>
    </location>
</feature>
<dbReference type="PANTHER" id="PTHR45888:SF6">
    <property type="entry name" value="HL01030P-RELATED"/>
    <property type="match status" value="1"/>
</dbReference>
<keyword evidence="3" id="KW-0677">Repeat</keyword>
<feature type="region of interest" description="Disordered" evidence="10">
    <location>
        <begin position="476"/>
        <end position="550"/>
    </location>
</feature>
<feature type="compositionally biased region" description="Polar residues" evidence="10">
    <location>
        <begin position="1491"/>
        <end position="1513"/>
    </location>
</feature>
<feature type="compositionally biased region" description="Low complexity" evidence="10">
    <location>
        <begin position="1601"/>
        <end position="1610"/>
    </location>
</feature>
<feature type="compositionally biased region" description="Low complexity" evidence="10">
    <location>
        <begin position="529"/>
        <end position="546"/>
    </location>
</feature>
<evidence type="ECO:0000256" key="6">
    <source>
        <dbReference type="ARBA" id="ARBA00023015"/>
    </source>
</evidence>
<accession>A0A815WCH8</accession>
<feature type="compositionally biased region" description="Polar residues" evidence="10">
    <location>
        <begin position="2408"/>
        <end position="2432"/>
    </location>
</feature>
<feature type="region of interest" description="Disordered" evidence="10">
    <location>
        <begin position="2388"/>
        <end position="2475"/>
    </location>
</feature>
<feature type="compositionally biased region" description="Low complexity" evidence="10">
    <location>
        <begin position="1514"/>
        <end position="1523"/>
    </location>
</feature>
<keyword evidence="7" id="KW-0804">Transcription</keyword>
<feature type="region of interest" description="Disordered" evidence="10">
    <location>
        <begin position="1387"/>
        <end position="1857"/>
    </location>
</feature>
<dbReference type="Gene3D" id="1.10.30.10">
    <property type="entry name" value="High mobility group box domain"/>
    <property type="match status" value="1"/>
</dbReference>
<feature type="domain" description="PHD-type" evidence="11">
    <location>
        <begin position="744"/>
        <end position="798"/>
    </location>
</feature>
<feature type="compositionally biased region" description="Polar residues" evidence="10">
    <location>
        <begin position="414"/>
        <end position="428"/>
    </location>
</feature>
<dbReference type="SMART" id="SM00184">
    <property type="entry name" value="RING"/>
    <property type="match status" value="4"/>
</dbReference>
<dbReference type="CDD" id="cd15512">
    <property type="entry name" value="PHD4_KMT2C_like"/>
    <property type="match status" value="1"/>
</dbReference>
<dbReference type="InterPro" id="IPR011011">
    <property type="entry name" value="Znf_FYVE_PHD"/>
</dbReference>
<feature type="region of interest" description="Disordered" evidence="10">
    <location>
        <begin position="902"/>
        <end position="934"/>
    </location>
</feature>
<feature type="compositionally biased region" description="Low complexity" evidence="10">
    <location>
        <begin position="1764"/>
        <end position="1817"/>
    </location>
</feature>
<feature type="compositionally biased region" description="Polar residues" evidence="10">
    <location>
        <begin position="2359"/>
        <end position="2374"/>
    </location>
</feature>
<dbReference type="SMART" id="SM00249">
    <property type="entry name" value="PHD"/>
    <property type="match status" value="7"/>
</dbReference>
<feature type="region of interest" description="Disordered" evidence="10">
    <location>
        <begin position="2241"/>
        <end position="2262"/>
    </location>
</feature>
<feature type="compositionally biased region" description="Basic residues" evidence="10">
    <location>
        <begin position="503"/>
        <end position="516"/>
    </location>
</feature>
<dbReference type="InterPro" id="IPR036910">
    <property type="entry name" value="HMG_box_dom_sf"/>
</dbReference>
<dbReference type="SUPFAM" id="SSF47095">
    <property type="entry name" value="HMG-box"/>
    <property type="match status" value="1"/>
</dbReference>
<evidence type="ECO:0000313" key="14">
    <source>
        <dbReference type="Proteomes" id="UP000663855"/>
    </source>
</evidence>
<dbReference type="EMBL" id="CAJNOV010014042">
    <property type="protein sequence ID" value="CAF1539127.1"/>
    <property type="molecule type" value="Genomic_DNA"/>
</dbReference>
<dbReference type="InterPro" id="IPR001965">
    <property type="entry name" value="Znf_PHD"/>
</dbReference>
<evidence type="ECO:0000313" key="13">
    <source>
        <dbReference type="EMBL" id="CAF1539127.1"/>
    </source>
</evidence>
<dbReference type="SUPFAM" id="SSF57903">
    <property type="entry name" value="FYVE/PHD zinc finger"/>
    <property type="match status" value="6"/>
</dbReference>
<evidence type="ECO:0000256" key="8">
    <source>
        <dbReference type="ARBA" id="ARBA00023242"/>
    </source>
</evidence>
<feature type="compositionally biased region" description="Basic residues" evidence="10">
    <location>
        <begin position="988"/>
        <end position="1000"/>
    </location>
</feature>
<feature type="compositionally biased region" description="Polar residues" evidence="10">
    <location>
        <begin position="1574"/>
        <end position="1598"/>
    </location>
</feature>
<feature type="compositionally biased region" description="Polar residues" evidence="10">
    <location>
        <begin position="2456"/>
        <end position="2469"/>
    </location>
</feature>
<feature type="compositionally biased region" description="Low complexity" evidence="10">
    <location>
        <begin position="2388"/>
        <end position="2406"/>
    </location>
</feature>
<dbReference type="PROSITE" id="PS50016">
    <property type="entry name" value="ZF_PHD_2"/>
    <property type="match status" value="5"/>
</dbReference>
<feature type="compositionally biased region" description="Polar residues" evidence="10">
    <location>
        <begin position="1390"/>
        <end position="1400"/>
    </location>
</feature>
<evidence type="ECO:0000259" key="11">
    <source>
        <dbReference type="PROSITE" id="PS50016"/>
    </source>
</evidence>
<comment type="caution">
    <text evidence="13">The sequence shown here is derived from an EMBL/GenBank/DDBJ whole genome shotgun (WGS) entry which is preliminary data.</text>
</comment>
<evidence type="ECO:0000256" key="10">
    <source>
        <dbReference type="SAM" id="MobiDB-lite"/>
    </source>
</evidence>
<name>A0A815WCH8_9BILA</name>
<evidence type="ECO:0000256" key="9">
    <source>
        <dbReference type="PROSITE-ProRule" id="PRU00146"/>
    </source>
</evidence>
<feature type="domain" description="PHD-type" evidence="11">
    <location>
        <begin position="613"/>
        <end position="667"/>
    </location>
</feature>
<evidence type="ECO:0000259" key="12">
    <source>
        <dbReference type="PROSITE" id="PS51805"/>
    </source>
</evidence>
<protein>
    <submittedName>
        <fullName evidence="13">Uncharacterized protein</fullName>
    </submittedName>
</protein>
<organism evidence="13 14">
    <name type="scientific">Rotaria magnacalcarata</name>
    <dbReference type="NCBI Taxonomy" id="392030"/>
    <lineage>
        <taxon>Eukaryota</taxon>
        <taxon>Metazoa</taxon>
        <taxon>Spiralia</taxon>
        <taxon>Gnathifera</taxon>
        <taxon>Rotifera</taxon>
        <taxon>Eurotatoria</taxon>
        <taxon>Bdelloidea</taxon>
        <taxon>Philodinida</taxon>
        <taxon>Philodinidae</taxon>
        <taxon>Rotaria</taxon>
    </lineage>
</organism>
<dbReference type="InterPro" id="IPR013083">
    <property type="entry name" value="Znf_RING/FYVE/PHD"/>
</dbReference>
<dbReference type="Pfam" id="PF13771">
    <property type="entry name" value="zf-HC5HC2H"/>
    <property type="match status" value="1"/>
</dbReference>
<dbReference type="Pfam" id="PF00628">
    <property type="entry name" value="PHD"/>
    <property type="match status" value="5"/>
</dbReference>
<keyword evidence="4 9" id="KW-0863">Zinc-finger</keyword>
<feature type="region of interest" description="Disordered" evidence="10">
    <location>
        <begin position="2338"/>
        <end position="2374"/>
    </location>
</feature>
<dbReference type="GO" id="GO:0008270">
    <property type="term" value="F:zinc ion binding"/>
    <property type="evidence" value="ECO:0007669"/>
    <property type="project" value="UniProtKB-KW"/>
</dbReference>
<keyword evidence="2" id="KW-0479">Metal-binding</keyword>
<dbReference type="GO" id="GO:0045944">
    <property type="term" value="P:positive regulation of transcription by RNA polymerase II"/>
    <property type="evidence" value="ECO:0007669"/>
    <property type="project" value="TreeGrafter"/>
</dbReference>
<feature type="compositionally biased region" description="Low complexity" evidence="10">
    <location>
        <begin position="1840"/>
        <end position="1850"/>
    </location>
</feature>
<feature type="compositionally biased region" description="Low complexity" evidence="10">
    <location>
        <begin position="1695"/>
        <end position="1714"/>
    </location>
</feature>
<evidence type="ECO:0000256" key="4">
    <source>
        <dbReference type="ARBA" id="ARBA00022771"/>
    </source>
</evidence>
<feature type="compositionally biased region" description="Polar residues" evidence="10">
    <location>
        <begin position="359"/>
        <end position="382"/>
    </location>
</feature>
<evidence type="ECO:0000256" key="3">
    <source>
        <dbReference type="ARBA" id="ARBA00022737"/>
    </source>
</evidence>
<sequence>MTSLTNIPICLFCNCPSSCSLGQGDLILIRSSSDESQSIITSTPRTLEDIPNEKRNNFILETGKIIVPVDSELFNVGFQLSSDVILNGNFWVHEGCVKWSLNNEGKINDYDLIRTTITNAIKQKCTICDRYGASLSCRNESCSLKFHLSCAQSSGCFFSHSQLTFICPQHLDSVVPTFGSESSCEACSEPGDVRGQLFCTNCDKHYHAECLMLESNRVVRTGWRCPDCKICQTCRQAGDDAEMIMCNVCDKGYHTFCLRNQSIPKDGWSCSSCLSLANKNSSSSKSICSLCQNEILSKQNIRQCHQCQIRVHSTCHSMKDDYYDDDTAYLCRSCSVASITTLPMDEADDDDDDRKEIYRSSSNSKMNRLLSKSQKSNNSPTVSPSSGISIRKRRSIDYSQQSSLEYTPGGGDSNEMTAPSTTTHQQETPFIFESLSSIKDESSEHSMDLPMASAINIPIKQEYDEQPVLQQPIKSLRTQTSQKSGKGKPLFDNRSYGGEISKKRARRTLNNGHRRASSPQPSTAINPITGTNLPRTGTTTGTGCRGRPPKIRKEIPIQSTNMDEPSITPMNLLNTSGGSTGSSYTVGAVKRDDDEHHAVTVLCSSDELYTLGQDMCVSCGSFGLDEEGRLISCTQCGQSYHSYCAGLNKLSKVILKQGWRCLDCTVCEGCGKPTDESRLLLCDDCDISYHTYCLQPPLDQVPKGNWKCQWCVRCVKCGSTNPGPAGSCCLWENNYTECAPCHSLINCPACAKPYRSDELIVQCTLCDRWLHGSCEHILSEDSILSTTGDFICSLCRPTATLSSTNETIQPPPPPSSPKSSSPSDQAPLLVVATNAITLSQPQLPTPKATKLDEGVYLTDTGLAQLKSIRVKPLPKKAAAAGITTNVKSKRGGLANYYMGGVKRNNSSSIHDDDTMVNSATGGGSGTSDDEGTKKTTATVPIAKAAKGYTGIGGFHVKIRGQRRRQDASSLNNDPLQDDNLHDESSATNKRKRDRRPLKKKSVLEEYMPPDMQEAFFGSDLAEKSRLMAQNHIPIVPLQLHDQTINSNNNEYTIKLDHDTVNRFLIKKATKLALAVKEEQRQQPIVSVPTPSNALPQPVITAADDETDMQAILDNEEFCNFVEYMMNSSKTTQDPMLPLCGPTDIEDFLEFIEHPETHNELQAVDLLNNSNSTNQNVSISNENNTVQVIQSHQTTMITTTASSHHPTNSQVPLATPTSNLVVMATNVNDNSKQIINNLAREMMESTGLHTTTTSSILSQGNIQNTGLIVKQEFHDHVHQQSPLMISQQQQQQQQSWPAQQTMIRMPLLQSASVSTPVCTTPTQDRSGSAVAGEHTNLLERTREDELLGANATMSNVLYCNVNHPELKQQFPDFNERFKQMKKIWRKVPTDAKQNYTQQARLNRTKRRALKSTSSQSSTTSKGTKRKTSSKQQSSEPEDNTNDIGAGSESRSSTPSSSATNETAATVVVHSNEHQEHPTTHLYQQPRPMYSPGSGNLMVTASNNPTSFHHQPYVTQQPMQRPQQQGYNTPVSVPTGYPPPQRFNFPSQQQIPPPQQQSQNSPYFEYAPSTPRPLPHQTQSSSAESTPILHSNTVTNNNPIRKSASASSSSSSDPTTPYHHISPMDETSPYHQQQQQQSPYPNQMKQQQLLPRGMPPRPQQIMPRFPQQDANNFVRTPSSTGAPGQPARFIFASPPNQQTQQQQQTTHYVQYTQQSQGQHTVVVQPGTNESFQRMPESSAHQHIQQQHHQLSPQFSPHHHPMTPNPQQHSMVMQSQHHMSPYSSQQQQQQQQQMHHSHSQQTQHSPTIIVQPQSQFSPSSVHHHQLTLSTSGHQSPPTDPNKRPIQIQKPPQQLLVKREPMSYDEQQVKTEIHDDSLNESMNTSKTRADPLHSVPPHVLEQIDEVISDVVSGAGTIPHEIASNTHPPSTPVQIVPLTQPKIPPPHMIATHHPYVQQQQHQVHEWSNYQQQPTLNIAAMRGPPSYSHYHPQQQQHHHDLLPATTNVINTAGVPQHEQQQIVAERISSILASSPHEQQQTSVTQAPIQIKRAWPMNQQGDSHFLGMLKKSSFVLFHSNAIIADLFSHSTIMTIAVNGDAVSSTDPSISLEDLLERDFKDKQQQQQQQQQQSTSTTEWSVERNTKSTVNSTTQQTPLTLAHAVHLLQQAITHPLYQQSPPPELSGLVSVGRDNDLTKFDANVNEEQFERYARWLKQRREINSLRIKADETNLADIKKKRNILLKKQKQSACTPEEEQEMPRLSQQQTEYSRTLTAMRKERKQFDELEQAFLVYKQSRLNALYPPKSSPLSTEQHPETIVRIMSMTNTPQTSIQPLQRFLSEHPSSTMTFTSTSNTDEHDDFAADDQTSLSPSITTDVQQKQTTFIQQENQSINSTLPSLHSSPSPSSSFLTLMQPLTSSNNDPSLSSMDYQQMASSPNHENETIPFEPCRTSPSVPNEDESIATSSVNSKIQSTVIDEHEQ</sequence>
<dbReference type="GO" id="GO:0042800">
    <property type="term" value="F:histone H3K4 methyltransferase activity"/>
    <property type="evidence" value="ECO:0007669"/>
    <property type="project" value="TreeGrafter"/>
</dbReference>
<evidence type="ECO:0000256" key="2">
    <source>
        <dbReference type="ARBA" id="ARBA00022723"/>
    </source>
</evidence>
<keyword evidence="6" id="KW-0805">Transcription regulation</keyword>
<evidence type="ECO:0000256" key="5">
    <source>
        <dbReference type="ARBA" id="ARBA00022833"/>
    </source>
</evidence>
<evidence type="ECO:0000256" key="7">
    <source>
        <dbReference type="ARBA" id="ARBA00023163"/>
    </source>
</evidence>